<protein>
    <submittedName>
        <fullName evidence="2">Glutamate receptor-like protein</fullName>
    </submittedName>
</protein>
<evidence type="ECO:0000256" key="1">
    <source>
        <dbReference type="SAM" id="MobiDB-lite"/>
    </source>
</evidence>
<name>A0A2K3M3I4_TRIPR</name>
<sequence>LQAFPPDSPLAVDLSTAILELAENRDLQRIHDKWLLSSACRSQGAKLEVDRLNLRCYSIAFLYIGWGLDGSVWIVLELKGRNEDCVHFEVLQPGHFEPSWRIEQHVLEVKIAIIGSRNMCFGLDFLTAQDVVFLELPQYSTLMLQVVQFLLACRERLSSEDFSKKSESSPTDSQKLDPIQ</sequence>
<reference evidence="2 3" key="1">
    <citation type="journal article" date="2014" name="Am. J. Bot.">
        <title>Genome assembly and annotation for red clover (Trifolium pratense; Fabaceae).</title>
        <authorList>
            <person name="Istvanek J."/>
            <person name="Jaros M."/>
            <person name="Krenek A."/>
            <person name="Repkova J."/>
        </authorList>
    </citation>
    <scope>NUCLEOTIDE SEQUENCE [LARGE SCALE GENOMIC DNA]</scope>
    <source>
        <strain evidence="3">cv. Tatra</strain>
        <tissue evidence="2">Young leaves</tissue>
    </source>
</reference>
<reference evidence="2 3" key="2">
    <citation type="journal article" date="2017" name="Front. Plant Sci.">
        <title>Gene Classification and Mining of Molecular Markers Useful in Red Clover (Trifolium pratense) Breeding.</title>
        <authorList>
            <person name="Istvanek J."/>
            <person name="Dluhosova J."/>
            <person name="Dluhos P."/>
            <person name="Patkova L."/>
            <person name="Nedelnik J."/>
            <person name="Repkova J."/>
        </authorList>
    </citation>
    <scope>NUCLEOTIDE SEQUENCE [LARGE SCALE GENOMIC DNA]</scope>
    <source>
        <strain evidence="3">cv. Tatra</strain>
        <tissue evidence="2">Young leaves</tissue>
    </source>
</reference>
<comment type="caution">
    <text evidence="2">The sequence shown here is derived from an EMBL/GenBank/DDBJ whole genome shotgun (WGS) entry which is preliminary data.</text>
</comment>
<feature type="region of interest" description="Disordered" evidence="1">
    <location>
        <begin position="161"/>
        <end position="180"/>
    </location>
</feature>
<evidence type="ECO:0000313" key="2">
    <source>
        <dbReference type="EMBL" id="PNX85323.1"/>
    </source>
</evidence>
<dbReference type="STRING" id="57577.A0A2K3M3I4"/>
<dbReference type="AlphaFoldDB" id="A0A2K3M3I4"/>
<proteinExistence type="predicted"/>
<evidence type="ECO:0000313" key="3">
    <source>
        <dbReference type="Proteomes" id="UP000236291"/>
    </source>
</evidence>
<dbReference type="Proteomes" id="UP000236291">
    <property type="component" value="Unassembled WGS sequence"/>
</dbReference>
<organism evidence="2 3">
    <name type="scientific">Trifolium pratense</name>
    <name type="common">Red clover</name>
    <dbReference type="NCBI Taxonomy" id="57577"/>
    <lineage>
        <taxon>Eukaryota</taxon>
        <taxon>Viridiplantae</taxon>
        <taxon>Streptophyta</taxon>
        <taxon>Embryophyta</taxon>
        <taxon>Tracheophyta</taxon>
        <taxon>Spermatophyta</taxon>
        <taxon>Magnoliopsida</taxon>
        <taxon>eudicotyledons</taxon>
        <taxon>Gunneridae</taxon>
        <taxon>Pentapetalae</taxon>
        <taxon>rosids</taxon>
        <taxon>fabids</taxon>
        <taxon>Fabales</taxon>
        <taxon>Fabaceae</taxon>
        <taxon>Papilionoideae</taxon>
        <taxon>50 kb inversion clade</taxon>
        <taxon>NPAAA clade</taxon>
        <taxon>Hologalegina</taxon>
        <taxon>IRL clade</taxon>
        <taxon>Trifolieae</taxon>
        <taxon>Trifolium</taxon>
    </lineage>
</organism>
<keyword evidence="2" id="KW-0675">Receptor</keyword>
<feature type="non-terminal residue" evidence="2">
    <location>
        <position position="180"/>
    </location>
</feature>
<dbReference type="FunFam" id="3.40.190.10:FF:000039">
    <property type="entry name" value="Glutamate receptor"/>
    <property type="match status" value="1"/>
</dbReference>
<accession>A0A2K3M3I4</accession>
<dbReference type="EMBL" id="ASHM01048481">
    <property type="protein sequence ID" value="PNX85323.1"/>
    <property type="molecule type" value="Genomic_DNA"/>
</dbReference>
<feature type="non-terminal residue" evidence="2">
    <location>
        <position position="1"/>
    </location>
</feature>
<gene>
    <name evidence="2" type="ORF">L195_g041391</name>
</gene>